<keyword evidence="8" id="KW-1185">Reference proteome</keyword>
<evidence type="ECO:0000256" key="5">
    <source>
        <dbReference type="ARBA" id="ARBA00023002"/>
    </source>
</evidence>
<organism evidence="7 8">
    <name type="scientific">Serendipita vermifera MAFF 305830</name>
    <dbReference type="NCBI Taxonomy" id="933852"/>
    <lineage>
        <taxon>Eukaryota</taxon>
        <taxon>Fungi</taxon>
        <taxon>Dikarya</taxon>
        <taxon>Basidiomycota</taxon>
        <taxon>Agaricomycotina</taxon>
        <taxon>Agaricomycetes</taxon>
        <taxon>Sebacinales</taxon>
        <taxon>Serendipitaceae</taxon>
        <taxon>Serendipita</taxon>
    </lineage>
</organism>
<evidence type="ECO:0000256" key="2">
    <source>
        <dbReference type="ARBA" id="ARBA00008072"/>
    </source>
</evidence>
<dbReference type="Gene3D" id="3.90.180.10">
    <property type="entry name" value="Medium-chain alcohol dehydrogenases, catalytic domain"/>
    <property type="match status" value="1"/>
</dbReference>
<dbReference type="Pfam" id="PF00107">
    <property type="entry name" value="ADH_zinc_N"/>
    <property type="match status" value="1"/>
</dbReference>
<dbReference type="InterPro" id="IPR013149">
    <property type="entry name" value="ADH-like_C"/>
</dbReference>
<keyword evidence="5" id="KW-0560">Oxidoreductase</keyword>
<keyword evidence="3" id="KW-0479">Metal-binding</keyword>
<protein>
    <recommendedName>
        <fullName evidence="6">Alcohol dehydrogenase-like C-terminal domain-containing protein</fullName>
    </recommendedName>
</protein>
<dbReference type="GO" id="GO:0016491">
    <property type="term" value="F:oxidoreductase activity"/>
    <property type="evidence" value="ECO:0007669"/>
    <property type="project" value="UniProtKB-KW"/>
</dbReference>
<dbReference type="PANTHER" id="PTHR43350">
    <property type="entry name" value="NAD-DEPENDENT ALCOHOL DEHYDROGENASE"/>
    <property type="match status" value="1"/>
</dbReference>
<evidence type="ECO:0000259" key="6">
    <source>
        <dbReference type="Pfam" id="PF00107"/>
    </source>
</evidence>
<name>A0A0C3BDW5_SERVB</name>
<evidence type="ECO:0000256" key="4">
    <source>
        <dbReference type="ARBA" id="ARBA00022833"/>
    </source>
</evidence>
<proteinExistence type="inferred from homology"/>
<comment type="similarity">
    <text evidence="2">Belongs to the zinc-containing alcohol dehydrogenase family.</text>
</comment>
<evidence type="ECO:0000256" key="3">
    <source>
        <dbReference type="ARBA" id="ARBA00022723"/>
    </source>
</evidence>
<dbReference type="HOGENOM" id="CLU_026673_0_1_1"/>
<sequence length="227" mass="23776">MGYSFDDLSYLPLLTVPMGGLVDLNVKPGQSVIVAPATGAFGGATVVAALASGARVVAAGRNEDTLKAMVQVLGRQYGDRLTYVKLTGTVEVDTEALNKASPGGNGFDAYIDFSPPQAAMTTHITSCLGAMKTFGKVCLMGYIHGNIQIPYAIVVLKSLEIRGRYMYDRKAIVQLLDMVEAGVLKLGKAGGIEVVGAYKLDEIEAALRTSTANPGFGKLVVVSPNSA</sequence>
<dbReference type="SUPFAM" id="SSF51735">
    <property type="entry name" value="NAD(P)-binding Rossmann-fold domains"/>
    <property type="match status" value="1"/>
</dbReference>
<evidence type="ECO:0000313" key="8">
    <source>
        <dbReference type="Proteomes" id="UP000054097"/>
    </source>
</evidence>
<dbReference type="Proteomes" id="UP000054097">
    <property type="component" value="Unassembled WGS sequence"/>
</dbReference>
<comment type="cofactor">
    <cofactor evidence="1">
        <name>Zn(2+)</name>
        <dbReference type="ChEBI" id="CHEBI:29105"/>
    </cofactor>
</comment>
<dbReference type="InterPro" id="IPR036291">
    <property type="entry name" value="NAD(P)-bd_dom_sf"/>
</dbReference>
<dbReference type="STRING" id="933852.A0A0C3BDW5"/>
<dbReference type="PANTHER" id="PTHR43350:SF17">
    <property type="entry name" value="NAD-DEPENDENT ALCOHOL DEHYDROGENASE"/>
    <property type="match status" value="1"/>
</dbReference>
<dbReference type="OrthoDB" id="203908at2759"/>
<gene>
    <name evidence="7" type="ORF">M408DRAFT_328828</name>
</gene>
<feature type="domain" description="Alcohol dehydrogenase-like C-terminal" evidence="6">
    <location>
        <begin position="42"/>
        <end position="180"/>
    </location>
</feature>
<accession>A0A0C3BDW5</accession>
<evidence type="ECO:0000256" key="1">
    <source>
        <dbReference type="ARBA" id="ARBA00001947"/>
    </source>
</evidence>
<dbReference type="EMBL" id="KN824288">
    <property type="protein sequence ID" value="KIM29606.1"/>
    <property type="molecule type" value="Genomic_DNA"/>
</dbReference>
<keyword evidence="4" id="KW-0862">Zinc</keyword>
<dbReference type="GO" id="GO:0046872">
    <property type="term" value="F:metal ion binding"/>
    <property type="evidence" value="ECO:0007669"/>
    <property type="project" value="UniProtKB-KW"/>
</dbReference>
<evidence type="ECO:0000313" key="7">
    <source>
        <dbReference type="EMBL" id="KIM29606.1"/>
    </source>
</evidence>
<reference evidence="7 8" key="1">
    <citation type="submission" date="2014-04" db="EMBL/GenBank/DDBJ databases">
        <authorList>
            <consortium name="DOE Joint Genome Institute"/>
            <person name="Kuo A."/>
            <person name="Zuccaro A."/>
            <person name="Kohler A."/>
            <person name="Nagy L.G."/>
            <person name="Floudas D."/>
            <person name="Copeland A."/>
            <person name="Barry K.W."/>
            <person name="Cichocki N."/>
            <person name="Veneault-Fourrey C."/>
            <person name="LaButti K."/>
            <person name="Lindquist E.A."/>
            <person name="Lipzen A."/>
            <person name="Lundell T."/>
            <person name="Morin E."/>
            <person name="Murat C."/>
            <person name="Sun H."/>
            <person name="Tunlid A."/>
            <person name="Henrissat B."/>
            <person name="Grigoriev I.V."/>
            <person name="Hibbett D.S."/>
            <person name="Martin F."/>
            <person name="Nordberg H.P."/>
            <person name="Cantor M.N."/>
            <person name="Hua S.X."/>
        </authorList>
    </citation>
    <scope>NUCLEOTIDE SEQUENCE [LARGE SCALE GENOMIC DNA]</scope>
    <source>
        <strain evidence="7 8">MAFF 305830</strain>
    </source>
</reference>
<dbReference type="AlphaFoldDB" id="A0A0C3BDW5"/>
<reference evidence="8" key="2">
    <citation type="submission" date="2015-01" db="EMBL/GenBank/DDBJ databases">
        <title>Evolutionary Origins and Diversification of the Mycorrhizal Mutualists.</title>
        <authorList>
            <consortium name="DOE Joint Genome Institute"/>
            <consortium name="Mycorrhizal Genomics Consortium"/>
            <person name="Kohler A."/>
            <person name="Kuo A."/>
            <person name="Nagy L.G."/>
            <person name="Floudas D."/>
            <person name="Copeland A."/>
            <person name="Barry K.W."/>
            <person name="Cichocki N."/>
            <person name="Veneault-Fourrey C."/>
            <person name="LaButti K."/>
            <person name="Lindquist E.A."/>
            <person name="Lipzen A."/>
            <person name="Lundell T."/>
            <person name="Morin E."/>
            <person name="Murat C."/>
            <person name="Riley R."/>
            <person name="Ohm R."/>
            <person name="Sun H."/>
            <person name="Tunlid A."/>
            <person name="Henrissat B."/>
            <person name="Grigoriev I.V."/>
            <person name="Hibbett D.S."/>
            <person name="Martin F."/>
        </authorList>
    </citation>
    <scope>NUCLEOTIDE SEQUENCE [LARGE SCALE GENOMIC DNA]</scope>
    <source>
        <strain evidence="8">MAFF 305830</strain>
    </source>
</reference>